<dbReference type="RefSeq" id="WP_332086681.1">
    <property type="nucleotide sequence ID" value="NZ_JARBCY010000013.1"/>
</dbReference>
<keyword evidence="3" id="KW-1185">Reference proteome</keyword>
<feature type="compositionally biased region" description="Basic and acidic residues" evidence="1">
    <location>
        <begin position="21"/>
        <end position="62"/>
    </location>
</feature>
<sequence>MQESTAKTVSVKDNAQNKIPLTEKETYAPKEGYSRDSSKDENTQQTTEKAKENAKKENKADKLSVIGQETMNQGEIFGNAQLTKTSNLNRHKRSY</sequence>
<dbReference type="Proteomes" id="UP001328425">
    <property type="component" value="Unassembled WGS sequence"/>
</dbReference>
<name>A0ABU7X8N1_9FIRM</name>
<evidence type="ECO:0000256" key="1">
    <source>
        <dbReference type="SAM" id="MobiDB-lite"/>
    </source>
</evidence>
<gene>
    <name evidence="2" type="ORF">PV361_01485</name>
</gene>
<comment type="caution">
    <text evidence="2">The sequence shown here is derived from an EMBL/GenBank/DDBJ whole genome shotgun (WGS) entry which is preliminary data.</text>
</comment>
<protein>
    <submittedName>
        <fullName evidence="2">Uncharacterized protein</fullName>
    </submittedName>
</protein>
<accession>A0ABU7X8N1</accession>
<feature type="compositionally biased region" description="Polar residues" evidence="1">
    <location>
        <begin position="1"/>
        <end position="19"/>
    </location>
</feature>
<reference evidence="2 3" key="1">
    <citation type="submission" date="2022-11" db="EMBL/GenBank/DDBJ databases">
        <title>The First Case of Preauricular Fistular Abscess Caused by Peptoniphilus grossensis.</title>
        <authorList>
            <person name="Byun J.-H."/>
        </authorList>
    </citation>
    <scope>NUCLEOTIDE SEQUENCE [LARGE SCALE GENOMIC DNA]</scope>
    <source>
        <strain evidence="2 3">GYB008</strain>
    </source>
</reference>
<dbReference type="EMBL" id="JARBCY010000013">
    <property type="protein sequence ID" value="MEF3317374.1"/>
    <property type="molecule type" value="Genomic_DNA"/>
</dbReference>
<evidence type="ECO:0000313" key="2">
    <source>
        <dbReference type="EMBL" id="MEF3317374.1"/>
    </source>
</evidence>
<evidence type="ECO:0000313" key="3">
    <source>
        <dbReference type="Proteomes" id="UP001328425"/>
    </source>
</evidence>
<proteinExistence type="predicted"/>
<organism evidence="2 3">
    <name type="scientific">Peptoniphilus grossensis</name>
    <dbReference type="NCBI Taxonomy" id="1465756"/>
    <lineage>
        <taxon>Bacteria</taxon>
        <taxon>Bacillati</taxon>
        <taxon>Bacillota</taxon>
        <taxon>Tissierellia</taxon>
        <taxon>Tissierellales</taxon>
        <taxon>Peptoniphilaceae</taxon>
        <taxon>Peptoniphilus</taxon>
    </lineage>
</organism>
<feature type="region of interest" description="Disordered" evidence="1">
    <location>
        <begin position="1"/>
        <end position="95"/>
    </location>
</feature>